<keyword evidence="3" id="KW-1185">Reference proteome</keyword>
<dbReference type="InterPro" id="IPR011234">
    <property type="entry name" value="Fumarylacetoacetase-like_C"/>
</dbReference>
<name>A0ABV5SYY5_9MICO</name>
<dbReference type="PANTHER" id="PTHR43211:SF1">
    <property type="entry name" value="BLL6422 PROTEIN"/>
    <property type="match status" value="1"/>
</dbReference>
<evidence type="ECO:0000313" key="2">
    <source>
        <dbReference type="EMBL" id="MFB9645566.1"/>
    </source>
</evidence>
<keyword evidence="2" id="KW-0378">Hydrolase</keyword>
<sequence>MRLVRVEECSPGVADGKTRFGMLNVGDDLTVLGAEIDFAAALALLMGGEGTEHIGEKVSSDRWAERWRLLAPAPSPASLRDCVGFFQHIRNTRASRGDLAPLLPVWRERPGFYFANPQSLRSATDNIAIPAGSEAFDFELEIAAVIGTGGRDMTALEAGQSIAGYVMFCDWSARDLQAEERQMQIGLGKGKDSATSLGPWILSATAADAIRVPDGLDIPVSASVNGDLVTDPRARYRGMDWTFEEIIAYASMGADLVAGDIIAVGTVPTGCLLEQAANPDFRGWLTPGDEVRLTAGPLGEIASAITAGAPVANWRRE</sequence>
<proteinExistence type="predicted"/>
<dbReference type="InterPro" id="IPR036663">
    <property type="entry name" value="Fumarylacetoacetase_C_sf"/>
</dbReference>
<protein>
    <submittedName>
        <fullName evidence="2">Fumarylacetoacetate hydrolase family protein</fullName>
    </submittedName>
</protein>
<reference evidence="2 3" key="1">
    <citation type="submission" date="2024-09" db="EMBL/GenBank/DDBJ databases">
        <authorList>
            <person name="Sun Q."/>
            <person name="Mori K."/>
        </authorList>
    </citation>
    <scope>NUCLEOTIDE SEQUENCE [LARGE SCALE GENOMIC DNA]</scope>
    <source>
        <strain evidence="2 3">JCM 1342</strain>
    </source>
</reference>
<dbReference type="Proteomes" id="UP001589611">
    <property type="component" value="Unassembled WGS sequence"/>
</dbReference>
<organism evidence="2 3">
    <name type="scientific">Microbacterium terregens</name>
    <dbReference type="NCBI Taxonomy" id="69363"/>
    <lineage>
        <taxon>Bacteria</taxon>
        <taxon>Bacillati</taxon>
        <taxon>Actinomycetota</taxon>
        <taxon>Actinomycetes</taxon>
        <taxon>Micrococcales</taxon>
        <taxon>Microbacteriaceae</taxon>
        <taxon>Microbacterium</taxon>
    </lineage>
</organism>
<dbReference type="EMBL" id="JBHMBE010000002">
    <property type="protein sequence ID" value="MFB9645566.1"/>
    <property type="molecule type" value="Genomic_DNA"/>
</dbReference>
<dbReference type="Gene3D" id="3.90.850.10">
    <property type="entry name" value="Fumarylacetoacetase-like, C-terminal domain"/>
    <property type="match status" value="1"/>
</dbReference>
<gene>
    <name evidence="2" type="ORF">ACFFPJ_07130</name>
</gene>
<dbReference type="Pfam" id="PF01557">
    <property type="entry name" value="FAA_hydrolase"/>
    <property type="match status" value="1"/>
</dbReference>
<dbReference type="PANTHER" id="PTHR43211">
    <property type="entry name" value="FUMARYLACETOACETATE HYDROLASE"/>
    <property type="match status" value="1"/>
</dbReference>
<accession>A0ABV5SYY5</accession>
<evidence type="ECO:0000313" key="3">
    <source>
        <dbReference type="Proteomes" id="UP001589611"/>
    </source>
</evidence>
<comment type="caution">
    <text evidence="2">The sequence shown here is derived from an EMBL/GenBank/DDBJ whole genome shotgun (WGS) entry which is preliminary data.</text>
</comment>
<dbReference type="RefSeq" id="WP_344714732.1">
    <property type="nucleotide sequence ID" value="NZ_BAAAWH010000001.1"/>
</dbReference>
<evidence type="ECO:0000259" key="1">
    <source>
        <dbReference type="Pfam" id="PF01557"/>
    </source>
</evidence>
<feature type="domain" description="Fumarylacetoacetase-like C-terminal" evidence="1">
    <location>
        <begin position="85"/>
        <end position="304"/>
    </location>
</feature>
<dbReference type="GO" id="GO:0016787">
    <property type="term" value="F:hydrolase activity"/>
    <property type="evidence" value="ECO:0007669"/>
    <property type="project" value="UniProtKB-KW"/>
</dbReference>
<dbReference type="SUPFAM" id="SSF56529">
    <property type="entry name" value="FAH"/>
    <property type="match status" value="1"/>
</dbReference>